<organism evidence="1">
    <name type="scientific">uncultured Paludibacter sp</name>
    <dbReference type="NCBI Taxonomy" id="497635"/>
    <lineage>
        <taxon>Bacteria</taxon>
        <taxon>Pseudomonadati</taxon>
        <taxon>Bacteroidota</taxon>
        <taxon>Bacteroidia</taxon>
        <taxon>Bacteroidales</taxon>
        <taxon>Paludibacteraceae</taxon>
        <taxon>Paludibacter</taxon>
        <taxon>environmental samples</taxon>
    </lineage>
</organism>
<proteinExistence type="predicted"/>
<dbReference type="EMBL" id="UPXZ01000019">
    <property type="protein sequence ID" value="VBB44704.1"/>
    <property type="molecule type" value="Genomic_DNA"/>
</dbReference>
<reference evidence="1" key="1">
    <citation type="submission" date="2018-07" db="EMBL/GenBank/DDBJ databases">
        <authorList>
            <consortium name="Genoscope - CEA"/>
            <person name="William W."/>
        </authorList>
    </citation>
    <scope>NUCLEOTIDE SEQUENCE</scope>
    <source>
        <strain evidence="1">IK1</strain>
    </source>
</reference>
<protein>
    <recommendedName>
        <fullName evidence="2">HEPN domain-containing protein</fullName>
    </recommendedName>
</protein>
<name>A0A653A9N4_9BACT</name>
<gene>
    <name evidence="1" type="ORF">TRIP_D260118</name>
</gene>
<accession>A0A653A9N4</accession>
<evidence type="ECO:0000313" key="1">
    <source>
        <dbReference type="EMBL" id="VBB44704.1"/>
    </source>
</evidence>
<dbReference type="AlphaFoldDB" id="A0A653A9N4"/>
<sequence length="142" mass="16372">MAQNIIPDEEMLNLAKSSLQYANGYYNTFQRCINNNQSRFNNDLLYQMAVMSVEKYFIALLARYDWNASHHMPVAMYNEALQFEPELTEDMKKTTILVGKFEAICSLEGFGYRAPSIIELQEMSKGISNIRALVEKRIAEVI</sequence>
<evidence type="ECO:0008006" key="2">
    <source>
        <dbReference type="Google" id="ProtNLM"/>
    </source>
</evidence>